<reference evidence="1 2" key="1">
    <citation type="submission" date="2019-10" db="EMBL/GenBank/DDBJ databases">
        <authorList>
            <person name="Dong K."/>
        </authorList>
    </citation>
    <scope>NUCLEOTIDE SEQUENCE [LARGE SCALE GENOMIC DNA]</scope>
    <source>
        <strain evidence="1 2">DSM 28960</strain>
    </source>
</reference>
<dbReference type="OrthoDB" id="2234771at2"/>
<protein>
    <submittedName>
        <fullName evidence="1">DUF1803 domain-containing protein</fullName>
    </submittedName>
</protein>
<dbReference type="AlphaFoldDB" id="A0A7X1ZA44"/>
<dbReference type="EMBL" id="WITJ01000006">
    <property type="protein sequence ID" value="MQW39300.1"/>
    <property type="molecule type" value="Genomic_DNA"/>
</dbReference>
<dbReference type="Pfam" id="PF08820">
    <property type="entry name" value="DUF1803"/>
    <property type="match status" value="1"/>
</dbReference>
<sequence length="262" mass="30676">MNIKIYQENRLTRQPFFKTLITYLSENNEVQLRTLHQEFSKESHLDRKIGTYIDAGLILRKNKRYSNAFHVFSDADFEPKQIEIHTNTPQHLSYDHPFFVAKGSQIERLLDASQIYQTLSNDVNAIKLHETTQFGFKTPENNNPVKATLANYFIKLEEGVPLSAFENEIYARIGDVDPNYALKYMTTFLLKFSNHSHIKARTDIFIETLEKYHYIEQISEKEYCCKLKFSTLCLETKHFDEAKDFIAAQIGQTQNLPDFIEI</sequence>
<keyword evidence="2" id="KW-1185">Reference proteome</keyword>
<dbReference type="Proteomes" id="UP000439550">
    <property type="component" value="Unassembled WGS sequence"/>
</dbReference>
<accession>A0A7X1ZA44</accession>
<evidence type="ECO:0000313" key="1">
    <source>
        <dbReference type="EMBL" id="MQW39300.1"/>
    </source>
</evidence>
<dbReference type="RefSeq" id="WP_153495982.1">
    <property type="nucleotide sequence ID" value="NZ_CBCRWP010000003.1"/>
</dbReference>
<dbReference type="InterPro" id="IPR014924">
    <property type="entry name" value="DUF1803"/>
</dbReference>
<comment type="caution">
    <text evidence="1">The sequence shown here is derived from an EMBL/GenBank/DDBJ whole genome shotgun (WGS) entry which is preliminary data.</text>
</comment>
<name>A0A7X1ZA44_9LACT</name>
<proteinExistence type="predicted"/>
<gene>
    <name evidence="1" type="ORF">GHI93_05020</name>
</gene>
<evidence type="ECO:0000313" key="2">
    <source>
        <dbReference type="Proteomes" id="UP000439550"/>
    </source>
</evidence>
<organism evidence="1 2">
    <name type="scientific">Lactococcus hircilactis</name>
    <dbReference type="NCBI Taxonomy" id="1494462"/>
    <lineage>
        <taxon>Bacteria</taxon>
        <taxon>Bacillati</taxon>
        <taxon>Bacillota</taxon>
        <taxon>Bacilli</taxon>
        <taxon>Lactobacillales</taxon>
        <taxon>Streptococcaceae</taxon>
        <taxon>Lactococcus</taxon>
    </lineage>
</organism>